<dbReference type="PANTHER" id="PTHR22573:SF2">
    <property type="entry name" value="PHOSPHOGLUCOMUTASE"/>
    <property type="match status" value="1"/>
</dbReference>
<feature type="non-terminal residue" evidence="4">
    <location>
        <position position="1"/>
    </location>
</feature>
<dbReference type="InterPro" id="IPR036900">
    <property type="entry name" value="A-D-PHexomutase_C_sf"/>
</dbReference>
<accession>A0A382SKD9</accession>
<dbReference type="GO" id="GO:0005975">
    <property type="term" value="P:carbohydrate metabolic process"/>
    <property type="evidence" value="ECO:0007669"/>
    <property type="project" value="InterPro"/>
</dbReference>
<gene>
    <name evidence="4" type="ORF">METZ01_LOCUS363208</name>
</gene>
<reference evidence="4" key="1">
    <citation type="submission" date="2018-05" db="EMBL/GenBank/DDBJ databases">
        <authorList>
            <person name="Lanie J.A."/>
            <person name="Ng W.-L."/>
            <person name="Kazmierczak K.M."/>
            <person name="Andrzejewski T.M."/>
            <person name="Davidsen T.M."/>
            <person name="Wayne K.J."/>
            <person name="Tettelin H."/>
            <person name="Glass J.I."/>
            <person name="Rusch D."/>
            <person name="Podicherti R."/>
            <person name="Tsui H.-C.T."/>
            <person name="Winkler M.E."/>
        </authorList>
    </citation>
    <scope>NUCLEOTIDE SEQUENCE</scope>
</reference>
<name>A0A382SKD9_9ZZZZ</name>
<keyword evidence="3" id="KW-0413">Isomerase</keyword>
<dbReference type="SUPFAM" id="SSF55957">
    <property type="entry name" value="Phosphoglucomutase, C-terminal domain"/>
    <property type="match status" value="1"/>
</dbReference>
<keyword evidence="2" id="KW-0460">Magnesium</keyword>
<dbReference type="PANTHER" id="PTHR22573">
    <property type="entry name" value="PHOSPHOHEXOMUTASE FAMILY MEMBER"/>
    <property type="match status" value="1"/>
</dbReference>
<sequence length="162" mass="18362">VLYWLQVLAEKKCSVKDLMQNHWKQFGRNYYSRHDYEAIPSNIANQIFGNLNSMLENLIGSSFAGHLVKVADNFSYLDPVDNSISENQGLRLVLDDNSRVIVRLSGTGTKGATLRLYFEKFFNPQQNLSLNPQIALKPLIDDLDALLNISKLTQMETPTVIT</sequence>
<dbReference type="Gene3D" id="3.30.310.50">
    <property type="entry name" value="Alpha-D-phosphohexomutase, C-terminal domain"/>
    <property type="match status" value="1"/>
</dbReference>
<dbReference type="AlphaFoldDB" id="A0A382SKD9"/>
<dbReference type="GO" id="GO:0005829">
    <property type="term" value="C:cytosol"/>
    <property type="evidence" value="ECO:0007669"/>
    <property type="project" value="TreeGrafter"/>
</dbReference>
<evidence type="ECO:0000256" key="1">
    <source>
        <dbReference type="ARBA" id="ARBA00022723"/>
    </source>
</evidence>
<dbReference type="Pfam" id="PF24947">
    <property type="entry name" value="PGM1_C_vert_fung"/>
    <property type="match status" value="1"/>
</dbReference>
<organism evidence="4">
    <name type="scientific">marine metagenome</name>
    <dbReference type="NCBI Taxonomy" id="408172"/>
    <lineage>
        <taxon>unclassified sequences</taxon>
        <taxon>metagenomes</taxon>
        <taxon>ecological metagenomes</taxon>
    </lineage>
</organism>
<protein>
    <submittedName>
        <fullName evidence="4">Uncharacterized protein</fullName>
    </submittedName>
</protein>
<dbReference type="FunFam" id="3.30.310.50:FF:000002">
    <property type="entry name" value="Phosphoglucomutase 5"/>
    <property type="match status" value="1"/>
</dbReference>
<keyword evidence="1" id="KW-0479">Metal-binding</keyword>
<dbReference type="EMBL" id="UINC01129753">
    <property type="protein sequence ID" value="SVD10354.1"/>
    <property type="molecule type" value="Genomic_DNA"/>
</dbReference>
<dbReference type="GO" id="GO:0004614">
    <property type="term" value="F:phosphoglucomutase activity"/>
    <property type="evidence" value="ECO:0007669"/>
    <property type="project" value="InterPro"/>
</dbReference>
<dbReference type="InterPro" id="IPR045244">
    <property type="entry name" value="PGM"/>
</dbReference>
<evidence type="ECO:0000256" key="3">
    <source>
        <dbReference type="ARBA" id="ARBA00023235"/>
    </source>
</evidence>
<evidence type="ECO:0000256" key="2">
    <source>
        <dbReference type="ARBA" id="ARBA00022842"/>
    </source>
</evidence>
<evidence type="ECO:0000313" key="4">
    <source>
        <dbReference type="EMBL" id="SVD10354.1"/>
    </source>
</evidence>
<proteinExistence type="predicted"/>
<dbReference type="GO" id="GO:0046872">
    <property type="term" value="F:metal ion binding"/>
    <property type="evidence" value="ECO:0007669"/>
    <property type="project" value="UniProtKB-KW"/>
</dbReference>